<keyword evidence="4" id="KW-1185">Reference proteome</keyword>
<dbReference type="Pfam" id="PF21722">
    <property type="entry name" value="Gly_rich_2"/>
    <property type="match status" value="1"/>
</dbReference>
<dbReference type="Proteomes" id="UP000596151">
    <property type="component" value="Segment"/>
</dbReference>
<sequence length="231" mass="22494">MSAYVWDGNSYRGVTDFAVGATAIQSVHVGMADGEYRELWRRYSLANLLVFSEPGEYSLLVEPWMRFVDLGLIGGGGGGGGHAANNLSAGQGGYAAQWAAGTASLADMIGGVLTIVVGAGGAGNNTNGGAGFDGGGSFVYGGTVGLWSDGGLGGRGSASGNSANGESSQPVQFGELVLPGAAGGSGGSASRSNPGGSPGAGGEAGRGGLINGRSDGAVGGDGRVIILPRSY</sequence>
<dbReference type="EMBL" id="MW132713">
    <property type="protein sequence ID" value="QQM15092.1"/>
    <property type="molecule type" value="Genomic_DNA"/>
</dbReference>
<feature type="region of interest" description="Disordered" evidence="1">
    <location>
        <begin position="177"/>
        <end position="221"/>
    </location>
</feature>
<feature type="compositionally biased region" description="Gly residues" evidence="1">
    <location>
        <begin position="196"/>
        <end position="210"/>
    </location>
</feature>
<dbReference type="KEGG" id="vg:63911759"/>
<protein>
    <recommendedName>
        <fullName evidence="2">Glycine-rich domain-containing protein</fullName>
    </recommendedName>
</protein>
<gene>
    <name evidence="3" type="primary">3</name>
    <name evidence="3" type="ORF">SEA_TINALIN_3</name>
</gene>
<proteinExistence type="predicted"/>
<accession>A0A7T7K845</accession>
<feature type="domain" description="Glycine-rich" evidence="2">
    <location>
        <begin position="54"/>
        <end position="222"/>
    </location>
</feature>
<evidence type="ECO:0000313" key="4">
    <source>
        <dbReference type="Proteomes" id="UP000596151"/>
    </source>
</evidence>
<dbReference type="GeneID" id="63911759"/>
<organism evidence="3 4">
    <name type="scientific">Gordonia phage TinaLin</name>
    <dbReference type="NCBI Taxonomy" id="2797324"/>
    <lineage>
        <taxon>Viruses</taxon>
        <taxon>Duplodnaviria</taxon>
        <taxon>Heunggongvirae</taxon>
        <taxon>Uroviricota</taxon>
        <taxon>Caudoviricetes</taxon>
        <taxon>Ruthgordonvirinae</taxon>
        <taxon>Tinalinvirus</taxon>
        <taxon>Tinalinvirus tinalin</taxon>
    </lineage>
</organism>
<name>A0A7T7K845_9CAUD</name>
<evidence type="ECO:0000259" key="2">
    <source>
        <dbReference type="Pfam" id="PF21722"/>
    </source>
</evidence>
<evidence type="ECO:0000256" key="1">
    <source>
        <dbReference type="SAM" id="MobiDB-lite"/>
    </source>
</evidence>
<evidence type="ECO:0000313" key="3">
    <source>
        <dbReference type="EMBL" id="QQM15092.1"/>
    </source>
</evidence>
<reference evidence="3 4" key="1">
    <citation type="submission" date="2020-10" db="EMBL/GenBank/DDBJ databases">
        <authorList>
            <person name="Tina S.-P."/>
            <person name="Abby P."/>
            <person name="Briggs L.A."/>
            <person name="Washington J.M."/>
            <person name="Garlena R.A."/>
            <person name="Russell D.A."/>
            <person name="Pope W.H."/>
            <person name="Jacobs-Sera D."/>
            <person name="Hatfull G.F."/>
        </authorList>
    </citation>
    <scope>NUCLEOTIDE SEQUENCE [LARGE SCALE GENOMIC DNA]</scope>
</reference>
<dbReference type="InterPro" id="IPR049304">
    <property type="entry name" value="Gly_rich_dom"/>
</dbReference>
<dbReference type="RefSeq" id="YP_010051019.1">
    <property type="nucleotide sequence ID" value="NC_054437.1"/>
</dbReference>